<evidence type="ECO:0000256" key="1">
    <source>
        <dbReference type="ARBA" id="ARBA00022723"/>
    </source>
</evidence>
<dbReference type="InterPro" id="IPR013083">
    <property type="entry name" value="Znf_RING/FYVE/PHD"/>
</dbReference>
<sequence length="417" mass="43371">MSVTIVQVPDPHCASCNGTFVERIETSADDPREFQHGHGAFDDEGLPPDMDAFFASLSTLLRSANRDRPDRSATTSTVPRTGTGSTPGSPPTQGTPGRAQVPPGGHDRPPSGGGGGLTLQIESRGLPGGRTRTFIIGSPPRTGEVPGLSDFASRRTDGGGATTDRGTQGGTITGPLMAQYILSLLSQGPNRGDPFQELFGGTPGAEGGRWGDYVFNQEALDQIITQIMENSNAHAPVPATAEIMEKLPRDVLEEGSPLLEKDCAVCKDQFKLETEDPDEQVIVTLPCHHPFHEPCILPWLKSSGTCPVCRYQLIPQPDTPGSGPPPAATGRPGSPPQPTPSSGSSPPSGGASRGGGGGGGGGGIFNFLSSIAHGHGGSNQSTASASGTSRSSERQRRTYGDEPDQHRFPGGWGDQVD</sequence>
<accession>A0A1C7MQP1</accession>
<name>A0A1C7MQP1_GRIFR</name>
<feature type="compositionally biased region" description="Basic and acidic residues" evidence="5">
    <location>
        <begin position="391"/>
        <end position="407"/>
    </location>
</feature>
<feature type="region of interest" description="Disordered" evidence="5">
    <location>
        <begin position="317"/>
        <end position="417"/>
    </location>
</feature>
<keyword evidence="8" id="KW-1185">Reference proteome</keyword>
<dbReference type="Gene3D" id="3.30.40.10">
    <property type="entry name" value="Zinc/RING finger domain, C3HC4 (zinc finger)"/>
    <property type="match status" value="1"/>
</dbReference>
<keyword evidence="2 4" id="KW-0863">Zinc-finger</keyword>
<comment type="caution">
    <text evidence="7">The sequence shown here is derived from an EMBL/GenBank/DDBJ whole genome shotgun (WGS) entry which is preliminary data.</text>
</comment>
<dbReference type="AlphaFoldDB" id="A0A1C7MQP1"/>
<dbReference type="SUPFAM" id="SSF57850">
    <property type="entry name" value="RING/U-box"/>
    <property type="match status" value="1"/>
</dbReference>
<evidence type="ECO:0000313" key="7">
    <source>
        <dbReference type="EMBL" id="OBZ79191.1"/>
    </source>
</evidence>
<dbReference type="PROSITE" id="PS50089">
    <property type="entry name" value="ZF_RING_2"/>
    <property type="match status" value="1"/>
</dbReference>
<keyword evidence="1" id="KW-0479">Metal-binding</keyword>
<feature type="compositionally biased region" description="Pro residues" evidence="5">
    <location>
        <begin position="322"/>
        <end position="339"/>
    </location>
</feature>
<dbReference type="GO" id="GO:0008270">
    <property type="term" value="F:zinc ion binding"/>
    <property type="evidence" value="ECO:0007669"/>
    <property type="project" value="UniProtKB-KW"/>
</dbReference>
<feature type="compositionally biased region" description="Gly residues" evidence="5">
    <location>
        <begin position="351"/>
        <end position="364"/>
    </location>
</feature>
<dbReference type="Proteomes" id="UP000092993">
    <property type="component" value="Unassembled WGS sequence"/>
</dbReference>
<dbReference type="STRING" id="5627.A0A1C7MQP1"/>
<evidence type="ECO:0000259" key="6">
    <source>
        <dbReference type="PROSITE" id="PS50089"/>
    </source>
</evidence>
<evidence type="ECO:0000256" key="5">
    <source>
        <dbReference type="SAM" id="MobiDB-lite"/>
    </source>
</evidence>
<feature type="compositionally biased region" description="Low complexity" evidence="5">
    <location>
        <begin position="74"/>
        <end position="97"/>
    </location>
</feature>
<feature type="region of interest" description="Disordered" evidence="5">
    <location>
        <begin position="64"/>
        <end position="172"/>
    </location>
</feature>
<organism evidence="7 8">
    <name type="scientific">Grifola frondosa</name>
    <name type="common">Maitake</name>
    <name type="synonym">Polyporus frondosus</name>
    <dbReference type="NCBI Taxonomy" id="5627"/>
    <lineage>
        <taxon>Eukaryota</taxon>
        <taxon>Fungi</taxon>
        <taxon>Dikarya</taxon>
        <taxon>Basidiomycota</taxon>
        <taxon>Agaricomycotina</taxon>
        <taxon>Agaricomycetes</taxon>
        <taxon>Polyporales</taxon>
        <taxon>Grifolaceae</taxon>
        <taxon>Grifola</taxon>
    </lineage>
</organism>
<evidence type="ECO:0000313" key="8">
    <source>
        <dbReference type="Proteomes" id="UP000092993"/>
    </source>
</evidence>
<dbReference type="PANTHER" id="PTHR15710">
    <property type="entry name" value="E3 UBIQUITIN-PROTEIN LIGASE PRAJA"/>
    <property type="match status" value="1"/>
</dbReference>
<gene>
    <name evidence="7" type="ORF">A0H81_01546</name>
</gene>
<dbReference type="SMART" id="SM00184">
    <property type="entry name" value="RING"/>
    <property type="match status" value="1"/>
</dbReference>
<dbReference type="OrthoDB" id="8062037at2759"/>
<keyword evidence="3" id="KW-0862">Zinc</keyword>
<feature type="compositionally biased region" description="Low complexity" evidence="5">
    <location>
        <begin position="381"/>
        <end position="390"/>
    </location>
</feature>
<reference evidence="7 8" key="1">
    <citation type="submission" date="2016-03" db="EMBL/GenBank/DDBJ databases">
        <title>Whole genome sequencing of Grifola frondosa 9006-11.</title>
        <authorList>
            <person name="Min B."/>
            <person name="Park H."/>
            <person name="Kim J.-G."/>
            <person name="Cho H."/>
            <person name="Oh Y.-L."/>
            <person name="Kong W.-S."/>
            <person name="Choi I.-G."/>
        </authorList>
    </citation>
    <scope>NUCLEOTIDE SEQUENCE [LARGE SCALE GENOMIC DNA]</scope>
    <source>
        <strain evidence="7 8">9006-11</strain>
    </source>
</reference>
<dbReference type="Pfam" id="PF13639">
    <property type="entry name" value="zf-RING_2"/>
    <property type="match status" value="1"/>
</dbReference>
<dbReference type="EMBL" id="LUGG01000001">
    <property type="protein sequence ID" value="OBZ79191.1"/>
    <property type="molecule type" value="Genomic_DNA"/>
</dbReference>
<protein>
    <submittedName>
        <fullName evidence="7">Putative RING finger protein P32A8.03c</fullName>
    </submittedName>
</protein>
<dbReference type="InterPro" id="IPR001841">
    <property type="entry name" value="Znf_RING"/>
</dbReference>
<evidence type="ECO:0000256" key="2">
    <source>
        <dbReference type="ARBA" id="ARBA00022771"/>
    </source>
</evidence>
<evidence type="ECO:0000256" key="4">
    <source>
        <dbReference type="PROSITE-ProRule" id="PRU00175"/>
    </source>
</evidence>
<feature type="compositionally biased region" description="Low complexity" evidence="5">
    <location>
        <begin position="340"/>
        <end position="350"/>
    </location>
</feature>
<feature type="domain" description="RING-type" evidence="6">
    <location>
        <begin position="263"/>
        <end position="310"/>
    </location>
</feature>
<evidence type="ECO:0000256" key="3">
    <source>
        <dbReference type="ARBA" id="ARBA00022833"/>
    </source>
</evidence>
<dbReference type="OMA" id="MVPDPHC"/>
<proteinExistence type="predicted"/>